<evidence type="ECO:0000313" key="2">
    <source>
        <dbReference type="EMBL" id="KAB2618710.1"/>
    </source>
</evidence>
<evidence type="ECO:0000256" key="1">
    <source>
        <dbReference type="SAM" id="Phobius"/>
    </source>
</evidence>
<comment type="caution">
    <text evidence="2">The sequence shown here is derived from an EMBL/GenBank/DDBJ whole genome shotgun (WGS) entry which is preliminary data.</text>
</comment>
<reference evidence="3" key="2">
    <citation type="submission" date="2019-10" db="EMBL/GenBank/DDBJ databases">
        <title>A de novo genome assembly of a pear dwarfing rootstock.</title>
        <authorList>
            <person name="Wang F."/>
            <person name="Wang J."/>
            <person name="Li S."/>
            <person name="Zhang Y."/>
            <person name="Fang M."/>
            <person name="Ma L."/>
            <person name="Zhao Y."/>
            <person name="Jiang S."/>
        </authorList>
    </citation>
    <scope>NUCLEOTIDE SEQUENCE [LARGE SCALE GENOMIC DNA]</scope>
</reference>
<dbReference type="EMBL" id="SMOL01000401">
    <property type="protein sequence ID" value="KAB2618710.1"/>
    <property type="molecule type" value="Genomic_DNA"/>
</dbReference>
<sequence>MSAIRVDSAKPYFATSSLVIGYALCSSLLAVINTFAITKFKYPGLLTALQ</sequence>
<evidence type="ECO:0000313" key="3">
    <source>
        <dbReference type="Proteomes" id="UP000327157"/>
    </source>
</evidence>
<dbReference type="OrthoDB" id="1358936at2759"/>
<accession>A0A5N5H029</accession>
<keyword evidence="3" id="KW-1185">Reference proteome</keyword>
<keyword evidence="1" id="KW-1133">Transmembrane helix</keyword>
<feature type="transmembrane region" description="Helical" evidence="1">
    <location>
        <begin position="12"/>
        <end position="37"/>
    </location>
</feature>
<reference evidence="2 3" key="1">
    <citation type="submission" date="2019-09" db="EMBL/GenBank/DDBJ databases">
        <authorList>
            <person name="Ou C."/>
        </authorList>
    </citation>
    <scope>NUCLEOTIDE SEQUENCE [LARGE SCALE GENOMIC DNA]</scope>
    <source>
        <strain evidence="2">S2</strain>
        <tissue evidence="2">Leaf</tissue>
    </source>
</reference>
<gene>
    <name evidence="2" type="ORF">D8674_014579</name>
</gene>
<reference evidence="2 3" key="3">
    <citation type="submission" date="2019-11" db="EMBL/GenBank/DDBJ databases">
        <title>A de novo genome assembly of a pear dwarfing rootstock.</title>
        <authorList>
            <person name="Wang F."/>
            <person name="Wang J."/>
            <person name="Li S."/>
            <person name="Zhang Y."/>
            <person name="Fang M."/>
            <person name="Ma L."/>
            <person name="Zhao Y."/>
            <person name="Jiang S."/>
        </authorList>
    </citation>
    <scope>NUCLEOTIDE SEQUENCE [LARGE SCALE GENOMIC DNA]</scope>
    <source>
        <strain evidence="2">S2</strain>
        <tissue evidence="2">Leaf</tissue>
    </source>
</reference>
<dbReference type="Proteomes" id="UP000327157">
    <property type="component" value="Chromosome 15"/>
</dbReference>
<keyword evidence="1" id="KW-0472">Membrane</keyword>
<name>A0A5N5H029_9ROSA</name>
<proteinExistence type="predicted"/>
<dbReference type="AlphaFoldDB" id="A0A5N5H029"/>
<protein>
    <submittedName>
        <fullName evidence="2">GDP-mannose transporter GONST4-like</fullName>
    </submittedName>
</protein>
<keyword evidence="1" id="KW-0812">Transmembrane</keyword>
<organism evidence="2 3">
    <name type="scientific">Pyrus ussuriensis x Pyrus communis</name>
    <dbReference type="NCBI Taxonomy" id="2448454"/>
    <lineage>
        <taxon>Eukaryota</taxon>
        <taxon>Viridiplantae</taxon>
        <taxon>Streptophyta</taxon>
        <taxon>Embryophyta</taxon>
        <taxon>Tracheophyta</taxon>
        <taxon>Spermatophyta</taxon>
        <taxon>Magnoliopsida</taxon>
        <taxon>eudicotyledons</taxon>
        <taxon>Gunneridae</taxon>
        <taxon>Pentapetalae</taxon>
        <taxon>rosids</taxon>
        <taxon>fabids</taxon>
        <taxon>Rosales</taxon>
        <taxon>Rosaceae</taxon>
        <taxon>Amygdaloideae</taxon>
        <taxon>Maleae</taxon>
        <taxon>Pyrus</taxon>
    </lineage>
</organism>